<keyword evidence="3 5" id="KW-1133">Transmembrane helix</keyword>
<evidence type="ECO:0000256" key="3">
    <source>
        <dbReference type="ARBA" id="ARBA00022989"/>
    </source>
</evidence>
<feature type="transmembrane region" description="Helical" evidence="5">
    <location>
        <begin position="7"/>
        <end position="26"/>
    </location>
</feature>
<keyword evidence="2 5" id="KW-0812">Transmembrane</keyword>
<feature type="transmembrane region" description="Helical" evidence="5">
    <location>
        <begin position="98"/>
        <end position="115"/>
    </location>
</feature>
<dbReference type="EMBL" id="RBLC01000001">
    <property type="protein sequence ID" value="RKS25747.1"/>
    <property type="molecule type" value="Genomic_DNA"/>
</dbReference>
<dbReference type="OrthoDB" id="962268at2"/>
<organism evidence="6 7">
    <name type="scientific">Flavobacterium endophyticum</name>
    <dbReference type="NCBI Taxonomy" id="1540163"/>
    <lineage>
        <taxon>Bacteria</taxon>
        <taxon>Pseudomonadati</taxon>
        <taxon>Bacteroidota</taxon>
        <taxon>Flavobacteriia</taxon>
        <taxon>Flavobacteriales</taxon>
        <taxon>Flavobacteriaceae</taxon>
        <taxon>Flavobacterium</taxon>
    </lineage>
</organism>
<comment type="subcellular location">
    <subcellularLocation>
        <location evidence="1">Membrane</location>
        <topology evidence="1">Multi-pass membrane protein</topology>
    </subcellularLocation>
</comment>
<reference evidence="6 7" key="1">
    <citation type="submission" date="2018-10" db="EMBL/GenBank/DDBJ databases">
        <title>Genomic Encyclopedia of Archaeal and Bacterial Type Strains, Phase II (KMG-II): from individual species to whole genera.</title>
        <authorList>
            <person name="Goeker M."/>
        </authorList>
    </citation>
    <scope>NUCLEOTIDE SEQUENCE [LARGE SCALE GENOMIC DNA]</scope>
    <source>
        <strain evidence="6 7">DSM 29537</strain>
    </source>
</reference>
<evidence type="ECO:0000256" key="4">
    <source>
        <dbReference type="ARBA" id="ARBA00023136"/>
    </source>
</evidence>
<evidence type="ECO:0000256" key="2">
    <source>
        <dbReference type="ARBA" id="ARBA00022692"/>
    </source>
</evidence>
<evidence type="ECO:0000313" key="6">
    <source>
        <dbReference type="EMBL" id="RKS25747.1"/>
    </source>
</evidence>
<dbReference type="GO" id="GO:0016020">
    <property type="term" value="C:membrane"/>
    <property type="evidence" value="ECO:0007669"/>
    <property type="project" value="UniProtKB-SubCell"/>
</dbReference>
<evidence type="ECO:0000256" key="5">
    <source>
        <dbReference type="SAM" id="Phobius"/>
    </source>
</evidence>
<feature type="transmembrane region" description="Helical" evidence="5">
    <location>
        <begin position="46"/>
        <end position="67"/>
    </location>
</feature>
<sequence>MKKINTLVHWLSYAYYVYVFGYASLFKVFQKESMMSSMQSLGFNTAWTIAIGIFELIGVLIVVAGLWKPKLKNAGILFLAPFAAGAFTAHMAHQEYHHYFDSLAMCVLTVVLLYTDKQFKITL</sequence>
<evidence type="ECO:0000256" key="1">
    <source>
        <dbReference type="ARBA" id="ARBA00004141"/>
    </source>
</evidence>
<dbReference type="Proteomes" id="UP000277579">
    <property type="component" value="Unassembled WGS sequence"/>
</dbReference>
<keyword evidence="4 5" id="KW-0472">Membrane</keyword>
<feature type="transmembrane region" description="Helical" evidence="5">
    <location>
        <begin position="74"/>
        <end position="92"/>
    </location>
</feature>
<dbReference type="AlphaFoldDB" id="A0A495MID1"/>
<name>A0A495MID1_9FLAO</name>
<protein>
    <submittedName>
        <fullName evidence="6">DoxX-like protein</fullName>
    </submittedName>
</protein>
<gene>
    <name evidence="6" type="ORF">CLV94_0791</name>
</gene>
<keyword evidence="7" id="KW-1185">Reference proteome</keyword>
<comment type="caution">
    <text evidence="6">The sequence shown here is derived from an EMBL/GenBank/DDBJ whole genome shotgun (WGS) entry which is preliminary data.</text>
</comment>
<proteinExistence type="predicted"/>
<accession>A0A495MID1</accession>
<dbReference type="InterPro" id="IPR032808">
    <property type="entry name" value="DoxX"/>
</dbReference>
<evidence type="ECO:0000313" key="7">
    <source>
        <dbReference type="Proteomes" id="UP000277579"/>
    </source>
</evidence>
<dbReference type="Pfam" id="PF13564">
    <property type="entry name" value="DoxX_2"/>
    <property type="match status" value="1"/>
</dbReference>